<reference evidence="2" key="1">
    <citation type="submission" date="2019-05" db="EMBL/GenBank/DDBJ databases">
        <title>Annotation for the trematode Fasciolopsis buski.</title>
        <authorList>
            <person name="Choi Y.-J."/>
        </authorList>
    </citation>
    <scope>NUCLEOTIDE SEQUENCE</scope>
    <source>
        <strain evidence="2">HT</strain>
        <tissue evidence="2">Whole worm</tissue>
    </source>
</reference>
<proteinExistence type="predicted"/>
<dbReference type="AlphaFoldDB" id="A0A8E0VMB4"/>
<dbReference type="EMBL" id="LUCM01003243">
    <property type="protein sequence ID" value="KAA0196095.1"/>
    <property type="molecule type" value="Genomic_DNA"/>
</dbReference>
<comment type="caution">
    <text evidence="2">The sequence shown here is derived from an EMBL/GenBank/DDBJ whole genome shotgun (WGS) entry which is preliminary data.</text>
</comment>
<evidence type="ECO:0000313" key="3">
    <source>
        <dbReference type="Proteomes" id="UP000728185"/>
    </source>
</evidence>
<sequence>MNLSTFWNKEIRESIWLLPAYLFGLVGFLPQYPYFIEISKCLLRFNFQFPSVLMDTNTTERLRWSHPAYHLDDESRKLLRKPPTFAVRFCKLLINLLVNQQTRRVTLEQRRLNLHFTLVYRDSTFIVFRVNRVVTMRNP</sequence>
<keyword evidence="1" id="KW-1133">Transmembrane helix</keyword>
<feature type="transmembrane region" description="Helical" evidence="1">
    <location>
        <begin position="15"/>
        <end position="35"/>
    </location>
</feature>
<gene>
    <name evidence="2" type="ORF">FBUS_09919</name>
</gene>
<keyword evidence="3" id="KW-1185">Reference proteome</keyword>
<name>A0A8E0VMB4_9TREM</name>
<accession>A0A8E0VMB4</accession>
<evidence type="ECO:0000256" key="1">
    <source>
        <dbReference type="SAM" id="Phobius"/>
    </source>
</evidence>
<keyword evidence="1" id="KW-0812">Transmembrane</keyword>
<organism evidence="2 3">
    <name type="scientific">Fasciolopsis buskii</name>
    <dbReference type="NCBI Taxonomy" id="27845"/>
    <lineage>
        <taxon>Eukaryota</taxon>
        <taxon>Metazoa</taxon>
        <taxon>Spiralia</taxon>
        <taxon>Lophotrochozoa</taxon>
        <taxon>Platyhelminthes</taxon>
        <taxon>Trematoda</taxon>
        <taxon>Digenea</taxon>
        <taxon>Plagiorchiida</taxon>
        <taxon>Echinostomata</taxon>
        <taxon>Echinostomatoidea</taxon>
        <taxon>Fasciolidae</taxon>
        <taxon>Fasciolopsis</taxon>
    </lineage>
</organism>
<dbReference type="Proteomes" id="UP000728185">
    <property type="component" value="Unassembled WGS sequence"/>
</dbReference>
<keyword evidence="1" id="KW-0472">Membrane</keyword>
<evidence type="ECO:0000313" key="2">
    <source>
        <dbReference type="EMBL" id="KAA0196095.1"/>
    </source>
</evidence>
<protein>
    <submittedName>
        <fullName evidence="2">Uncharacterized protein</fullName>
    </submittedName>
</protein>